<evidence type="ECO:0000256" key="1">
    <source>
        <dbReference type="SAM" id="MobiDB-lite"/>
    </source>
</evidence>
<dbReference type="OMA" id="NWNYEVV"/>
<feature type="region of interest" description="Disordered" evidence="1">
    <location>
        <begin position="139"/>
        <end position="187"/>
    </location>
</feature>
<protein>
    <recommendedName>
        <fullName evidence="5">Glucan endo-1,3-alpha-glucosidase agn1</fullName>
    </recommendedName>
</protein>
<name>A0A0F9XFJ7_TRIHA</name>
<evidence type="ECO:0008006" key="5">
    <source>
        <dbReference type="Google" id="ProtNLM"/>
    </source>
</evidence>
<evidence type="ECO:0000313" key="3">
    <source>
        <dbReference type="EMBL" id="KKO99412.1"/>
    </source>
</evidence>
<dbReference type="Pfam" id="PF03659">
    <property type="entry name" value="Glyco_hydro_71"/>
    <property type="match status" value="1"/>
</dbReference>
<dbReference type="Proteomes" id="UP000034112">
    <property type="component" value="Unassembled WGS sequence"/>
</dbReference>
<gene>
    <name evidence="3" type="ORF">THAR02_08493</name>
</gene>
<dbReference type="EMBL" id="JOKZ01000329">
    <property type="protein sequence ID" value="KKO99412.1"/>
    <property type="molecule type" value="Genomic_DNA"/>
</dbReference>
<feature type="signal peptide" evidence="2">
    <location>
        <begin position="1"/>
        <end position="19"/>
    </location>
</feature>
<dbReference type="Gene3D" id="3.20.20.80">
    <property type="entry name" value="Glycosidases"/>
    <property type="match status" value="1"/>
</dbReference>
<reference evidence="4" key="1">
    <citation type="journal article" date="2015" name="Genome Announc.">
        <title>Draft whole-genome sequence of the biocontrol agent Trichoderma harzianum T6776.</title>
        <authorList>
            <person name="Baroncelli R."/>
            <person name="Piaggeschi G."/>
            <person name="Fiorini L."/>
            <person name="Bertolini E."/>
            <person name="Zapparata A."/>
            <person name="Pe M.E."/>
            <person name="Sarrocco S."/>
            <person name="Vannacci G."/>
        </authorList>
    </citation>
    <scope>NUCLEOTIDE SEQUENCE [LARGE SCALE GENOMIC DNA]</scope>
    <source>
        <strain evidence="4">T6776</strain>
    </source>
</reference>
<proteinExistence type="predicted"/>
<feature type="chain" id="PRO_5002529785" description="Glucan endo-1,3-alpha-glucosidase agn1" evidence="2">
    <location>
        <begin position="20"/>
        <end position="605"/>
    </location>
</feature>
<dbReference type="AlphaFoldDB" id="A0A0F9XFJ7"/>
<dbReference type="CDD" id="cd11577">
    <property type="entry name" value="GH71"/>
    <property type="match status" value="1"/>
</dbReference>
<accession>A0A0F9XFJ7</accession>
<dbReference type="InterPro" id="IPR005197">
    <property type="entry name" value="Glyco_hydro_71"/>
</dbReference>
<keyword evidence="2" id="KW-0732">Signal</keyword>
<dbReference type="OrthoDB" id="3257981at2759"/>
<organism evidence="3 4">
    <name type="scientific">Trichoderma harzianum</name>
    <name type="common">Hypocrea lixii</name>
    <dbReference type="NCBI Taxonomy" id="5544"/>
    <lineage>
        <taxon>Eukaryota</taxon>
        <taxon>Fungi</taxon>
        <taxon>Dikarya</taxon>
        <taxon>Ascomycota</taxon>
        <taxon>Pezizomycotina</taxon>
        <taxon>Sordariomycetes</taxon>
        <taxon>Hypocreomycetidae</taxon>
        <taxon>Hypocreales</taxon>
        <taxon>Hypocreaceae</taxon>
        <taxon>Trichoderma</taxon>
    </lineage>
</organism>
<sequence length="605" mass="63621">MRALTPLVVVGVLSSPVLSAALSPLQLRAVAGQGWSLQSASCPSDTQSCGNGSCCPSTSHCQATGNGEVEACCPTTSNCRGSVEGAPSCASPAWSLWTGSFGNGFCCEVGLTGAFQNGGSVAGICGTTVPSGYSTASLVSKGTGTPVTSVSSTKSTTSVSQTTKSSTSVSQTTIKSTSTKSTASSGPTGSIVPRAVFAHYMVGTMTQAEAVQDVQDAKAVGFDAFALNTHDITSSWALDALGYLFDAADQNGFKLFISFDMSWRVITPSQIPSFLRNYISRPSYYTISGRPFVSTYDGGYIANADWVSGFQQPLTSQGINPYFVPNFGDWSGWPNNFFSNYPVVDGAFSWESAWPAPGTTISNVSSSDDQNLLQQAQAAKKIFMMPVSSFQFKYLGSGQDWYRIGEVNLPQRFEQVLALKPDLAELITWNDAGEGHYIGNFFQEQIAGSTIGDYANGFDHTGWQQLVTPFIKAYKSGATSGSQILPPGSTPVGSLWYRTLLKSASCSPSIQNYQQGQDTVNYAVLLPSNGYTIKVFSNNKQIGSFAGSAGLNYGAVPGLSVGSGQFIQVVNSAGSVVASATGTKQVSAQSSNATCNWNYEVVGLS</sequence>
<dbReference type="GO" id="GO:0051118">
    <property type="term" value="F:glucan endo-1,3-alpha-glucosidase activity"/>
    <property type="evidence" value="ECO:0007669"/>
    <property type="project" value="InterPro"/>
</dbReference>
<evidence type="ECO:0000313" key="4">
    <source>
        <dbReference type="Proteomes" id="UP000034112"/>
    </source>
</evidence>
<evidence type="ECO:0000256" key="2">
    <source>
        <dbReference type="SAM" id="SignalP"/>
    </source>
</evidence>
<comment type="caution">
    <text evidence="3">The sequence shown here is derived from an EMBL/GenBank/DDBJ whole genome shotgun (WGS) entry which is preliminary data.</text>
</comment>